<dbReference type="PANTHER" id="PTHR34822">
    <property type="entry name" value="GRPB DOMAIN PROTEIN (AFU_ORTHOLOGUE AFUA_1G01530)"/>
    <property type="match status" value="1"/>
</dbReference>
<gene>
    <name evidence="1" type="ORF">UF66_2106</name>
</gene>
<evidence type="ECO:0000313" key="1">
    <source>
        <dbReference type="EMBL" id="KKI64923.1"/>
    </source>
</evidence>
<dbReference type="PANTHER" id="PTHR34822:SF1">
    <property type="entry name" value="GRPB FAMILY PROTEIN"/>
    <property type="match status" value="1"/>
</dbReference>
<evidence type="ECO:0008006" key="3">
    <source>
        <dbReference type="Google" id="ProtNLM"/>
    </source>
</evidence>
<dbReference type="PATRIC" id="fig|74704.6.peg.2166"/>
<dbReference type="Gene3D" id="3.30.460.10">
    <property type="entry name" value="Beta Polymerase, domain 2"/>
    <property type="match status" value="1"/>
</dbReference>
<evidence type="ECO:0000313" key="2">
    <source>
        <dbReference type="Proteomes" id="UP000034455"/>
    </source>
</evidence>
<comment type="caution">
    <text evidence="1">The sequence shown here is derived from an EMBL/GenBank/DDBJ whole genome shotgun (WGS) entry which is preliminary data.</text>
</comment>
<dbReference type="Proteomes" id="UP000034455">
    <property type="component" value="Unassembled WGS sequence"/>
</dbReference>
<dbReference type="Pfam" id="PF04229">
    <property type="entry name" value="GrpB"/>
    <property type="match status" value="1"/>
</dbReference>
<organism evidence="1 2">
    <name type="scientific">Staphylococcus cohnii subsp. cohnii</name>
    <dbReference type="NCBI Taxonomy" id="74704"/>
    <lineage>
        <taxon>Bacteria</taxon>
        <taxon>Bacillati</taxon>
        <taxon>Bacillota</taxon>
        <taxon>Bacilli</taxon>
        <taxon>Bacillales</taxon>
        <taxon>Staphylococcaceae</taxon>
        <taxon>Staphylococcus</taxon>
        <taxon>Staphylococcus cohnii species complex</taxon>
    </lineage>
</organism>
<dbReference type="EMBL" id="LAKJ01000004">
    <property type="protein sequence ID" value="KKI64923.1"/>
    <property type="molecule type" value="Genomic_DNA"/>
</dbReference>
<protein>
    <recommendedName>
        <fullName evidence="3">GrpB family protein</fullName>
    </recommendedName>
</protein>
<name>A0A0M2P4S7_STACC</name>
<dbReference type="RefSeq" id="WP_019469509.1">
    <property type="nucleotide sequence ID" value="NZ_LAKJ01000004.1"/>
</dbReference>
<dbReference type="InterPro" id="IPR043519">
    <property type="entry name" value="NT_sf"/>
</dbReference>
<proteinExistence type="predicted"/>
<dbReference type="AlphaFoldDB" id="A0A0M2P4S7"/>
<dbReference type="SUPFAM" id="SSF81301">
    <property type="entry name" value="Nucleotidyltransferase"/>
    <property type="match status" value="1"/>
</dbReference>
<reference evidence="1 2" key="1">
    <citation type="submission" date="2015-03" db="EMBL/GenBank/DDBJ databases">
        <title>Genome Assembly of Staphylococcus cohnii subsp. cohnii strain G22B2.</title>
        <authorList>
            <person name="Nair G."/>
            <person name="Kaur G."/>
            <person name="Khatri I."/>
            <person name="Singh N.K."/>
            <person name="Sathyabama S."/>
            <person name="Maurya S.K."/>
            <person name="Subramanian S."/>
            <person name="Agrewala J.N."/>
            <person name="Mayilraj S."/>
        </authorList>
    </citation>
    <scope>NUCLEOTIDE SEQUENCE [LARGE SCALE GENOMIC DNA]</scope>
    <source>
        <strain evidence="1 2">G22B2</strain>
    </source>
</reference>
<dbReference type="InterPro" id="IPR007344">
    <property type="entry name" value="GrpB/CoaE"/>
</dbReference>
<accession>A0A0M2P4S7</accession>
<sequence>MHSDVQPFINEDIHQTFIKQYQMLRHKLLSLLDTPVKTTHHIGGTSHFNYPTEPILDVLVGVNNLHDITALDEKRLNYEGFYRLHHPYHKKVVMAQFNNLIDLRQIARLHIVQIDSQLYNDYLKTNHYLTINPSSATNFGKQKYNLSTDGVPIREYVNQKQLLFKQLLRKINKDLSNAHN</sequence>